<feature type="transmembrane region" description="Helical" evidence="1">
    <location>
        <begin position="6"/>
        <end position="30"/>
    </location>
</feature>
<gene>
    <name evidence="2" type="ORF">DJ021_13660</name>
</gene>
<evidence type="ECO:0000313" key="3">
    <source>
        <dbReference type="Proteomes" id="UP000249842"/>
    </source>
</evidence>
<dbReference type="OrthoDB" id="7187048at2"/>
<evidence type="ECO:0000256" key="1">
    <source>
        <dbReference type="SAM" id="Phobius"/>
    </source>
</evidence>
<evidence type="ECO:0000313" key="2">
    <source>
        <dbReference type="EMBL" id="RAK60777.1"/>
    </source>
</evidence>
<dbReference type="AlphaFoldDB" id="A0A328B1U1"/>
<keyword evidence="1" id="KW-0472">Membrane</keyword>
<reference evidence="3" key="1">
    <citation type="submission" date="2018-05" db="EMBL/GenBank/DDBJ databases">
        <authorList>
            <person name="Li X."/>
        </authorList>
    </citation>
    <scope>NUCLEOTIDE SEQUENCE [LARGE SCALE GENOMIC DNA]</scope>
    <source>
        <strain evidence="3">HKS-05</strain>
    </source>
</reference>
<organism evidence="2 3">
    <name type="scientific">Phenylobacterium hankyongense</name>
    <dbReference type="NCBI Taxonomy" id="1813876"/>
    <lineage>
        <taxon>Bacteria</taxon>
        <taxon>Pseudomonadati</taxon>
        <taxon>Pseudomonadota</taxon>
        <taxon>Alphaproteobacteria</taxon>
        <taxon>Caulobacterales</taxon>
        <taxon>Caulobacteraceae</taxon>
        <taxon>Phenylobacterium</taxon>
    </lineage>
</organism>
<dbReference type="EMBL" id="QFYP01000001">
    <property type="protein sequence ID" value="RAK60777.1"/>
    <property type="molecule type" value="Genomic_DNA"/>
</dbReference>
<comment type="caution">
    <text evidence="2">The sequence shown here is derived from an EMBL/GenBank/DDBJ whole genome shotgun (WGS) entry which is preliminary data.</text>
</comment>
<name>A0A328B1U1_9CAUL</name>
<keyword evidence="3" id="KW-1185">Reference proteome</keyword>
<keyword evidence="1" id="KW-1133">Transmembrane helix</keyword>
<keyword evidence="1" id="KW-0812">Transmembrane</keyword>
<proteinExistence type="predicted"/>
<protein>
    <submittedName>
        <fullName evidence="2">Uncharacterized protein</fullName>
    </submittedName>
</protein>
<accession>A0A328B1U1</accession>
<sequence>MTRAKALWTGGAGALAVVTFVLSLLALIALNAGGAARMGSATLLRLAAGYDRRAEILLASAEPSPADRRQAASLSRSAIEQFPYDTSAWLRLAYVDALEHRGLTPAGGALLSRSYELVAVDPDVGLWRVRFALENSQMLSHNLRANVRNEAFALGMNGDKRSELRQMAATIRNPAGRLSAALWLNRLEAGVTK</sequence>
<dbReference type="Proteomes" id="UP000249842">
    <property type="component" value="Unassembled WGS sequence"/>
</dbReference>
<dbReference type="RefSeq" id="WP_111458069.1">
    <property type="nucleotide sequence ID" value="NZ_QFYP01000001.1"/>
</dbReference>